<dbReference type="PANTHER" id="PTHR11733:SF133">
    <property type="entry name" value="PHOSPHATE-REGULATING NEUTRAL ENDOPEPTIDASE PHEX"/>
    <property type="match status" value="1"/>
</dbReference>
<accession>A0A5B7H0C7</accession>
<comment type="caution">
    <text evidence="3">The sequence shown here is derived from an EMBL/GenBank/DDBJ whole genome shotgun (WGS) entry which is preliminary data.</text>
</comment>
<dbReference type="OrthoDB" id="6475849at2759"/>
<gene>
    <name evidence="3" type="primary">nep-11_0</name>
    <name evidence="3" type="ORF">E2C01_057562</name>
</gene>
<dbReference type="InterPro" id="IPR024079">
    <property type="entry name" value="MetalloPept_cat_dom_sf"/>
</dbReference>
<evidence type="ECO:0000256" key="1">
    <source>
        <dbReference type="SAM" id="MobiDB-lite"/>
    </source>
</evidence>
<dbReference type="EMBL" id="VSRR010020848">
    <property type="protein sequence ID" value="MPC63463.1"/>
    <property type="molecule type" value="Genomic_DNA"/>
</dbReference>
<dbReference type="SUPFAM" id="SSF55486">
    <property type="entry name" value="Metalloproteases ('zincins'), catalytic domain"/>
    <property type="match status" value="1"/>
</dbReference>
<dbReference type="PROSITE" id="PS51885">
    <property type="entry name" value="NEPRILYSIN"/>
    <property type="match status" value="1"/>
</dbReference>
<feature type="domain" description="Peptidase M13 C-terminal" evidence="2">
    <location>
        <begin position="134"/>
        <end position="195"/>
    </location>
</feature>
<sequence length="230" mass="25923">MLEGSREEETGQCSRQLRVHLTTHPSPCLSFLIPQAQLNSPLRILQAKLFSQTTTTTTSSTTTSSSSSSSSYPQSSRKTGSHYFSHLSLILYKEYFSSGGASDSLYSRWRTPGDTCHWPALARVAKVCQTWLKVIGHEITHGFDDQGRQNDKDGNALPWWTNETLQAFQSRAQCIVDQYGSIRLPELDEHLPNATLNGINTQVKEWLRWYSHGAIILSNLKRLDLALTHR</sequence>
<dbReference type="PANTHER" id="PTHR11733">
    <property type="entry name" value="ZINC METALLOPROTEASE FAMILY M13 NEPRILYSIN-RELATED"/>
    <property type="match status" value="1"/>
</dbReference>
<protein>
    <submittedName>
        <fullName evidence="3">Neprilysin-11</fullName>
    </submittedName>
</protein>
<feature type="compositionally biased region" description="Low complexity" evidence="1">
    <location>
        <begin position="56"/>
        <end position="71"/>
    </location>
</feature>
<dbReference type="Gene3D" id="3.40.390.10">
    <property type="entry name" value="Collagenase (Catalytic Domain)"/>
    <property type="match status" value="1"/>
</dbReference>
<dbReference type="AlphaFoldDB" id="A0A5B7H0C7"/>
<keyword evidence="4" id="KW-1185">Reference proteome</keyword>
<evidence type="ECO:0000259" key="2">
    <source>
        <dbReference type="Pfam" id="PF01431"/>
    </source>
</evidence>
<dbReference type="Proteomes" id="UP000324222">
    <property type="component" value="Unassembled WGS sequence"/>
</dbReference>
<organism evidence="3 4">
    <name type="scientific">Portunus trituberculatus</name>
    <name type="common">Swimming crab</name>
    <name type="synonym">Neptunus trituberculatus</name>
    <dbReference type="NCBI Taxonomy" id="210409"/>
    <lineage>
        <taxon>Eukaryota</taxon>
        <taxon>Metazoa</taxon>
        <taxon>Ecdysozoa</taxon>
        <taxon>Arthropoda</taxon>
        <taxon>Crustacea</taxon>
        <taxon>Multicrustacea</taxon>
        <taxon>Malacostraca</taxon>
        <taxon>Eumalacostraca</taxon>
        <taxon>Eucarida</taxon>
        <taxon>Decapoda</taxon>
        <taxon>Pleocyemata</taxon>
        <taxon>Brachyura</taxon>
        <taxon>Eubrachyura</taxon>
        <taxon>Portunoidea</taxon>
        <taxon>Portunidae</taxon>
        <taxon>Portuninae</taxon>
        <taxon>Portunus</taxon>
    </lineage>
</organism>
<reference evidence="3 4" key="1">
    <citation type="submission" date="2019-05" db="EMBL/GenBank/DDBJ databases">
        <title>Another draft genome of Portunus trituberculatus and its Hox gene families provides insights of decapod evolution.</title>
        <authorList>
            <person name="Jeong J.-H."/>
            <person name="Song I."/>
            <person name="Kim S."/>
            <person name="Choi T."/>
            <person name="Kim D."/>
            <person name="Ryu S."/>
            <person name="Kim W."/>
        </authorList>
    </citation>
    <scope>NUCLEOTIDE SEQUENCE [LARGE SCALE GENOMIC DNA]</scope>
    <source>
        <tissue evidence="3">Muscle</tissue>
    </source>
</reference>
<dbReference type="InterPro" id="IPR018497">
    <property type="entry name" value="Peptidase_M13_C"/>
</dbReference>
<dbReference type="Pfam" id="PF01431">
    <property type="entry name" value="Peptidase_M13"/>
    <property type="match status" value="1"/>
</dbReference>
<name>A0A5B7H0C7_PORTR</name>
<feature type="region of interest" description="Disordered" evidence="1">
    <location>
        <begin position="56"/>
        <end position="77"/>
    </location>
</feature>
<proteinExistence type="predicted"/>
<dbReference type="GO" id="GO:0016485">
    <property type="term" value="P:protein processing"/>
    <property type="evidence" value="ECO:0007669"/>
    <property type="project" value="TreeGrafter"/>
</dbReference>
<evidence type="ECO:0000313" key="3">
    <source>
        <dbReference type="EMBL" id="MPC63463.1"/>
    </source>
</evidence>
<dbReference type="InterPro" id="IPR000718">
    <property type="entry name" value="Peptidase_M13"/>
</dbReference>
<dbReference type="GO" id="GO:0004222">
    <property type="term" value="F:metalloendopeptidase activity"/>
    <property type="evidence" value="ECO:0007669"/>
    <property type="project" value="InterPro"/>
</dbReference>
<dbReference type="GO" id="GO:0005886">
    <property type="term" value="C:plasma membrane"/>
    <property type="evidence" value="ECO:0007669"/>
    <property type="project" value="TreeGrafter"/>
</dbReference>
<evidence type="ECO:0000313" key="4">
    <source>
        <dbReference type="Proteomes" id="UP000324222"/>
    </source>
</evidence>